<protein>
    <submittedName>
        <fullName evidence="2">Type II toxin-antitoxin system RelE/ParE family toxin</fullName>
    </submittedName>
</protein>
<reference evidence="2 3" key="1">
    <citation type="submission" date="2020-02" db="EMBL/GenBank/DDBJ databases">
        <title>Comparative genomics of sulfur disproportionating microorganisms.</title>
        <authorList>
            <person name="Ward L.M."/>
            <person name="Bertran E."/>
            <person name="Johnston D.T."/>
        </authorList>
    </citation>
    <scope>NUCLEOTIDE SEQUENCE [LARGE SCALE GENOMIC DNA]</scope>
    <source>
        <strain evidence="2 3">DSM 3696</strain>
    </source>
</reference>
<evidence type="ECO:0000256" key="1">
    <source>
        <dbReference type="ARBA" id="ARBA00022649"/>
    </source>
</evidence>
<gene>
    <name evidence="2" type="ORF">G3N56_15380</name>
</gene>
<sequence length="86" mass="10310">MPHVEWMPKAYKQMLRFPLSEQARIIQAVDGLADWPDCRNVARLTDRPGQYRLRVGRYRVIFRAIPDGRMVLLRIEEVKKRDDHTY</sequence>
<accession>A0A7K3NPJ2</accession>
<proteinExistence type="predicted"/>
<name>A0A7K3NPJ2_9BACT</name>
<dbReference type="Gene3D" id="3.30.2310.20">
    <property type="entry name" value="RelE-like"/>
    <property type="match status" value="1"/>
</dbReference>
<keyword evidence="3" id="KW-1185">Reference proteome</keyword>
<dbReference type="InterPro" id="IPR035093">
    <property type="entry name" value="RelE/ParE_toxin_dom_sf"/>
</dbReference>
<dbReference type="EMBL" id="JAAGRQ010000079">
    <property type="protein sequence ID" value="NDY58116.1"/>
    <property type="molecule type" value="Genomic_DNA"/>
</dbReference>
<organism evidence="2 3">
    <name type="scientific">Desulfolutivibrio sulfodismutans</name>
    <dbReference type="NCBI Taxonomy" id="63561"/>
    <lineage>
        <taxon>Bacteria</taxon>
        <taxon>Pseudomonadati</taxon>
        <taxon>Thermodesulfobacteriota</taxon>
        <taxon>Desulfovibrionia</taxon>
        <taxon>Desulfovibrionales</taxon>
        <taxon>Desulfovibrionaceae</taxon>
        <taxon>Desulfolutivibrio</taxon>
    </lineage>
</organism>
<keyword evidence="1" id="KW-1277">Toxin-antitoxin system</keyword>
<dbReference type="Pfam" id="PF05016">
    <property type="entry name" value="ParE_toxin"/>
    <property type="match status" value="1"/>
</dbReference>
<dbReference type="SUPFAM" id="SSF143011">
    <property type="entry name" value="RelE-like"/>
    <property type="match status" value="1"/>
</dbReference>
<evidence type="ECO:0000313" key="2">
    <source>
        <dbReference type="EMBL" id="NDY58116.1"/>
    </source>
</evidence>
<dbReference type="Proteomes" id="UP000469724">
    <property type="component" value="Unassembled WGS sequence"/>
</dbReference>
<dbReference type="AlphaFoldDB" id="A0A7K3NPJ2"/>
<comment type="caution">
    <text evidence="2">The sequence shown here is derived from an EMBL/GenBank/DDBJ whole genome shotgun (WGS) entry which is preliminary data.</text>
</comment>
<evidence type="ECO:0000313" key="3">
    <source>
        <dbReference type="Proteomes" id="UP000469724"/>
    </source>
</evidence>
<dbReference type="InterPro" id="IPR007712">
    <property type="entry name" value="RelE/ParE_toxin"/>
</dbReference>